<feature type="chain" id="PRO_5014643635" evidence="1">
    <location>
        <begin position="21"/>
        <end position="196"/>
    </location>
</feature>
<reference evidence="3" key="1">
    <citation type="submission" date="2017-09" db="EMBL/GenBank/DDBJ databases">
        <title>Depth-based differentiation of microbial function through sediment-hosted aquifers and enrichment of novel symbionts in the deep terrestrial subsurface.</title>
        <authorList>
            <person name="Probst A.J."/>
            <person name="Ladd B."/>
            <person name="Jarett J.K."/>
            <person name="Geller-Mcgrath D.E."/>
            <person name="Sieber C.M.K."/>
            <person name="Emerson J.B."/>
            <person name="Anantharaman K."/>
            <person name="Thomas B.C."/>
            <person name="Malmstrom R."/>
            <person name="Stieglmeier M."/>
            <person name="Klingl A."/>
            <person name="Woyke T."/>
            <person name="Ryan C.M."/>
            <person name="Banfield J.F."/>
        </authorList>
    </citation>
    <scope>NUCLEOTIDE SEQUENCE [LARGE SCALE GENOMIC DNA]</scope>
</reference>
<dbReference type="EMBL" id="PFWT01000008">
    <property type="protein sequence ID" value="PJA46753.1"/>
    <property type="molecule type" value="Genomic_DNA"/>
</dbReference>
<organism evidence="2 3">
    <name type="scientific">Candidatus Uhrbacteria bacterium CG_4_9_14_3_um_filter_41_35</name>
    <dbReference type="NCBI Taxonomy" id="1975034"/>
    <lineage>
        <taxon>Bacteria</taxon>
        <taxon>Candidatus Uhriibacteriota</taxon>
    </lineage>
</organism>
<feature type="signal peptide" evidence="1">
    <location>
        <begin position="1"/>
        <end position="20"/>
    </location>
</feature>
<dbReference type="PROSITE" id="PS51257">
    <property type="entry name" value="PROKAR_LIPOPROTEIN"/>
    <property type="match status" value="1"/>
</dbReference>
<dbReference type="Proteomes" id="UP000231263">
    <property type="component" value="Unassembled WGS sequence"/>
</dbReference>
<dbReference type="AlphaFoldDB" id="A0A2M7XFU9"/>
<protein>
    <submittedName>
        <fullName evidence="2">Uncharacterized protein</fullName>
    </submittedName>
</protein>
<evidence type="ECO:0000313" key="3">
    <source>
        <dbReference type="Proteomes" id="UP000231263"/>
    </source>
</evidence>
<comment type="caution">
    <text evidence="2">The sequence shown here is derived from an EMBL/GenBank/DDBJ whole genome shotgun (WGS) entry which is preliminary data.</text>
</comment>
<evidence type="ECO:0000313" key="2">
    <source>
        <dbReference type="EMBL" id="PJA46753.1"/>
    </source>
</evidence>
<keyword evidence="1" id="KW-0732">Signal</keyword>
<accession>A0A2M7XFU9</accession>
<proteinExistence type="predicted"/>
<name>A0A2M7XFU9_9BACT</name>
<sequence>MKNFLLLSVVLILVGAGCLGKDINVTTTQVETSINTVVNPQDSLEVNEDGLKTFVNNASGVSFKFPADKTVFWSVDWNNKKLIPAGPDTVGAAIVESTDDFFAGTVEAVGMTYAENFTIDGWIAEGLPNWIQEDKIVKHSNIKIGGKQAVQILGPGDQTGFYKVVLVQHGDNLIILRQDRDNDFLNIIFSSIEFRD</sequence>
<evidence type="ECO:0000256" key="1">
    <source>
        <dbReference type="SAM" id="SignalP"/>
    </source>
</evidence>
<gene>
    <name evidence="2" type="ORF">CO173_01520</name>
</gene>